<gene>
    <name evidence="2" type="ORF">WMO24_14135</name>
</gene>
<dbReference type="Proteomes" id="UP001477672">
    <property type="component" value="Unassembled WGS sequence"/>
</dbReference>
<dbReference type="PROSITE" id="PS51186">
    <property type="entry name" value="GNAT"/>
    <property type="match status" value="1"/>
</dbReference>
<evidence type="ECO:0000313" key="2">
    <source>
        <dbReference type="EMBL" id="MEQ2521557.1"/>
    </source>
</evidence>
<evidence type="ECO:0000259" key="1">
    <source>
        <dbReference type="PROSITE" id="PS51186"/>
    </source>
</evidence>
<reference evidence="2 3" key="1">
    <citation type="submission" date="2024-03" db="EMBL/GenBank/DDBJ databases">
        <title>Human intestinal bacterial collection.</title>
        <authorList>
            <person name="Pauvert C."/>
            <person name="Hitch T.C.A."/>
            <person name="Clavel T."/>
        </authorList>
    </citation>
    <scope>NUCLEOTIDE SEQUENCE [LARGE SCALE GENOMIC DNA]</scope>
    <source>
        <strain evidence="2 3">CLA-JM-H11</strain>
    </source>
</reference>
<keyword evidence="3" id="KW-1185">Reference proteome</keyword>
<evidence type="ECO:0000313" key="3">
    <source>
        <dbReference type="Proteomes" id="UP001477672"/>
    </source>
</evidence>
<dbReference type="InterPro" id="IPR016181">
    <property type="entry name" value="Acyl_CoA_acyltransferase"/>
</dbReference>
<dbReference type="EMBL" id="JBBMFA010000111">
    <property type="protein sequence ID" value="MEQ2521557.1"/>
    <property type="molecule type" value="Genomic_DNA"/>
</dbReference>
<dbReference type="Pfam" id="PF00583">
    <property type="entry name" value="Acetyltransf_1"/>
    <property type="match status" value="1"/>
</dbReference>
<organism evidence="2 3">
    <name type="scientific">Ruthenibacterium intestinale</name>
    <dbReference type="NCBI Taxonomy" id="3133163"/>
    <lineage>
        <taxon>Bacteria</taxon>
        <taxon>Bacillati</taxon>
        <taxon>Bacillota</taxon>
        <taxon>Clostridia</taxon>
        <taxon>Eubacteriales</taxon>
        <taxon>Oscillospiraceae</taxon>
        <taxon>Ruthenibacterium</taxon>
    </lineage>
</organism>
<dbReference type="Gene3D" id="3.40.630.30">
    <property type="match status" value="1"/>
</dbReference>
<sequence>MIVRNVTLSEGEKLYELVCAYRQEPVDKEVFLAHLQTALDQPGRRVVLAYNGAEAVGFADVEVRMSLCQCANVGYINDFYVKDAFRGRNIGGGMLLSVTTHLKTIGCSSVYAYCPRVNIKSQEFLEKRGFSKSQYGFWRSLK</sequence>
<dbReference type="SUPFAM" id="SSF55729">
    <property type="entry name" value="Acyl-CoA N-acyltransferases (Nat)"/>
    <property type="match status" value="1"/>
</dbReference>
<dbReference type="RefSeq" id="WP_349217015.1">
    <property type="nucleotide sequence ID" value="NZ_JBBMFA010000111.1"/>
</dbReference>
<dbReference type="InterPro" id="IPR000182">
    <property type="entry name" value="GNAT_dom"/>
</dbReference>
<comment type="caution">
    <text evidence="2">The sequence shown here is derived from an EMBL/GenBank/DDBJ whole genome shotgun (WGS) entry which is preliminary data.</text>
</comment>
<dbReference type="CDD" id="cd04301">
    <property type="entry name" value="NAT_SF"/>
    <property type="match status" value="1"/>
</dbReference>
<proteinExistence type="predicted"/>
<name>A0ABV1GI90_9FIRM</name>
<accession>A0ABV1GI90</accession>
<feature type="domain" description="N-acetyltransferase" evidence="1">
    <location>
        <begin position="1"/>
        <end position="142"/>
    </location>
</feature>
<protein>
    <submittedName>
        <fullName evidence="2">GNAT family N-acetyltransferase</fullName>
    </submittedName>
</protein>